<comment type="caution">
    <text evidence="1">The sequence shown here is derived from an EMBL/GenBank/DDBJ whole genome shotgun (WGS) entry which is preliminary data.</text>
</comment>
<protein>
    <submittedName>
        <fullName evidence="1">Uncharacterized protein</fullName>
    </submittedName>
</protein>
<dbReference type="EMBL" id="BQKK01000009">
    <property type="protein sequence ID" value="GJN43945.1"/>
    <property type="molecule type" value="Genomic_DNA"/>
</dbReference>
<evidence type="ECO:0000313" key="2">
    <source>
        <dbReference type="Proteomes" id="UP001054925"/>
    </source>
</evidence>
<name>A0AAV5GCE4_CORAM</name>
<sequence length="80" mass="9083">MVTTTKSNTTTSAIRAAKIITDWIRCGHSEKLEASHYVMNKLKIVVFPSSHKTIPSALPNSRKRYQLHTAMRKAKWQKAS</sequence>
<dbReference type="AlphaFoldDB" id="A0AAV5GCE4"/>
<organism evidence="1 2">
    <name type="scientific">Corynebacterium ammoniagenes</name>
    <name type="common">Brevibacterium ammoniagenes</name>
    <dbReference type="NCBI Taxonomy" id="1697"/>
    <lineage>
        <taxon>Bacteria</taxon>
        <taxon>Bacillati</taxon>
        <taxon>Actinomycetota</taxon>
        <taxon>Actinomycetes</taxon>
        <taxon>Mycobacteriales</taxon>
        <taxon>Corynebacteriaceae</taxon>
        <taxon>Corynebacterium</taxon>
    </lineage>
</organism>
<dbReference type="Proteomes" id="UP001054925">
    <property type="component" value="Unassembled WGS sequence"/>
</dbReference>
<evidence type="ECO:0000313" key="1">
    <source>
        <dbReference type="EMBL" id="GJN43945.1"/>
    </source>
</evidence>
<proteinExistence type="predicted"/>
<gene>
    <name evidence="1" type="ORF">CAT723_24240</name>
</gene>
<accession>A0AAV5GCE4</accession>
<reference evidence="1" key="1">
    <citation type="submission" date="2021-12" db="EMBL/GenBank/DDBJ databases">
        <title>Draft genome sequence of Corynebacterium ammoniagenes strain T-723.</title>
        <authorList>
            <person name="Matsuzawa M."/>
            <person name="Hiratani M."/>
            <person name="Abe I."/>
            <person name="Tsuji Y."/>
            <person name="Nakamura J."/>
        </authorList>
    </citation>
    <scope>NUCLEOTIDE SEQUENCE</scope>
    <source>
        <strain evidence="1">T-723</strain>
    </source>
</reference>